<sequence length="132" mass="14873">MSRYHFPFFVGAGTTANIRPEESGLTVSKVLDAAKLIKAVPVMPQIIVTPNAIKDTDERLFPASRNRSPRIHKKLVKRFGGEFRKVPCVIQIGDKMYVHPAIEAELKQRMTTRIESEMERTIMGGAGYRALF</sequence>
<proteinExistence type="predicted"/>
<dbReference type="RefSeq" id="WP_041955462.1">
    <property type="nucleotide sequence ID" value="NZ_JRPN01000013.1"/>
</dbReference>
<dbReference type="AlphaFoldDB" id="A0A0A3Y1M7"/>
<organism evidence="1 2">
    <name type="scientific">Bradyrhizobium japonicum</name>
    <dbReference type="NCBI Taxonomy" id="375"/>
    <lineage>
        <taxon>Bacteria</taxon>
        <taxon>Pseudomonadati</taxon>
        <taxon>Pseudomonadota</taxon>
        <taxon>Alphaproteobacteria</taxon>
        <taxon>Hyphomicrobiales</taxon>
        <taxon>Nitrobacteraceae</taxon>
        <taxon>Bradyrhizobium</taxon>
    </lineage>
</organism>
<dbReference type="Proteomes" id="UP000030377">
    <property type="component" value="Unassembled WGS sequence"/>
</dbReference>
<accession>A0A0A3Y1M7</accession>
<gene>
    <name evidence="1" type="ORF">MA20_12890</name>
</gene>
<dbReference type="EMBL" id="JRPN01000013">
    <property type="protein sequence ID" value="KGT79306.1"/>
    <property type="molecule type" value="Genomic_DNA"/>
</dbReference>
<evidence type="ECO:0000313" key="1">
    <source>
        <dbReference type="EMBL" id="KGT79306.1"/>
    </source>
</evidence>
<evidence type="ECO:0000313" key="2">
    <source>
        <dbReference type="Proteomes" id="UP000030377"/>
    </source>
</evidence>
<reference evidence="1 2" key="1">
    <citation type="submission" date="2014-09" db="EMBL/GenBank/DDBJ databases">
        <title>Draft genome of Bradyrhizobium japonicum Is-34.</title>
        <authorList>
            <person name="Tsurumaru H."/>
            <person name="Yamakawa T."/>
            <person name="Hashimoto S."/>
            <person name="Okizaki K."/>
            <person name="Kanesaki Y."/>
            <person name="Yoshikawa H."/>
            <person name="Yajima S."/>
        </authorList>
    </citation>
    <scope>NUCLEOTIDE SEQUENCE [LARGE SCALE GENOMIC DNA]</scope>
    <source>
        <strain evidence="1 2">Is-34</strain>
    </source>
</reference>
<name>A0A0A3Y1M7_BRAJP</name>
<comment type="caution">
    <text evidence="1">The sequence shown here is derived from an EMBL/GenBank/DDBJ whole genome shotgun (WGS) entry which is preliminary data.</text>
</comment>
<protein>
    <submittedName>
        <fullName evidence="1">Uncharacterized protein</fullName>
    </submittedName>
</protein>